<dbReference type="AlphaFoldDB" id="A0A3E0DW76"/>
<name>A0A3E0DW76_9BACT</name>
<comment type="caution">
    <text evidence="2">The sequence shown here is derived from an EMBL/GenBank/DDBJ whole genome shotgun (WGS) entry which is preliminary data.</text>
</comment>
<dbReference type="EMBL" id="QUNF01000011">
    <property type="protein sequence ID" value="REG87075.1"/>
    <property type="molecule type" value="Genomic_DNA"/>
</dbReference>
<dbReference type="InterPro" id="IPR021979">
    <property type="entry name" value="DUF3584"/>
</dbReference>
<feature type="coiled-coil region" evidence="1">
    <location>
        <begin position="686"/>
        <end position="720"/>
    </location>
</feature>
<evidence type="ECO:0000313" key="2">
    <source>
        <dbReference type="EMBL" id="REG87075.1"/>
    </source>
</evidence>
<feature type="coiled-coil region" evidence="1">
    <location>
        <begin position="463"/>
        <end position="504"/>
    </location>
</feature>
<dbReference type="SUPFAM" id="SSF52540">
    <property type="entry name" value="P-loop containing nucleoside triphosphate hydrolases"/>
    <property type="match status" value="1"/>
</dbReference>
<dbReference type="Proteomes" id="UP000256405">
    <property type="component" value="Unassembled WGS sequence"/>
</dbReference>
<dbReference type="InterPro" id="IPR027417">
    <property type="entry name" value="P-loop_NTPase"/>
</dbReference>
<gene>
    <name evidence="2" type="ORF">C8N25_11154</name>
</gene>
<proteinExistence type="predicted"/>
<dbReference type="Pfam" id="PF12128">
    <property type="entry name" value="DUF3584"/>
    <property type="match status" value="1"/>
</dbReference>
<keyword evidence="3" id="KW-1185">Reference proteome</keyword>
<dbReference type="OrthoDB" id="9810371at2"/>
<feature type="coiled-coil region" evidence="1">
    <location>
        <begin position="378"/>
        <end position="434"/>
    </location>
</feature>
<reference evidence="2 3" key="1">
    <citation type="submission" date="2018-08" db="EMBL/GenBank/DDBJ databases">
        <title>Genomic Encyclopedia of Archaeal and Bacterial Type Strains, Phase II (KMG-II): from individual species to whole genera.</title>
        <authorList>
            <person name="Goeker M."/>
        </authorList>
    </citation>
    <scope>NUCLEOTIDE SEQUENCE [LARGE SCALE GENOMIC DNA]</scope>
    <source>
        <strain evidence="2 3">DSM 15986</strain>
    </source>
</reference>
<dbReference type="RefSeq" id="WP_086540179.1">
    <property type="nucleotide sequence ID" value="NZ_MSSW01000008.1"/>
</dbReference>
<protein>
    <submittedName>
        <fullName evidence="2">Uncharacterized protein DUF3584</fullName>
    </submittedName>
</protein>
<keyword evidence="1" id="KW-0175">Coiled coil</keyword>
<organism evidence="2 3">
    <name type="scientific">Algoriphagus antarcticus</name>
    <dbReference type="NCBI Taxonomy" id="238540"/>
    <lineage>
        <taxon>Bacteria</taxon>
        <taxon>Pseudomonadati</taxon>
        <taxon>Bacteroidota</taxon>
        <taxon>Cytophagia</taxon>
        <taxon>Cytophagales</taxon>
        <taxon>Cyclobacteriaceae</taxon>
        <taxon>Algoriphagus</taxon>
    </lineage>
</organism>
<sequence length="1235" mass="143570">MKYLNKIVFINSADKSLKYAEVNLDGNVHFIGTQGVGKSTLLRAILFFYNADKQKLGIPREKKTFDEYYFPYQNSYIVYEVQTENELFCVLAFKSQGRVAFRFFDSAFDKNFFIDSEGRAFESWDKTREAFGKNISYTRTIHIYEEYRNILYGNNKGLPSEFRKYALIESKQFQNIPRTISNVFLNANLSAEFVKETIIKSLNEEEIKIDLTTYSQTHLKDFETNLNDIKKWTDRNRKGENQVEKQADNVSTVYSALKYLNKKKAELASQLGWALNNVKEQQPKVAEQLAVEELKRNKVKTKLNELDSVFDKKKEKTQEQIGKYKSKLKEIKTKRDEYVALNIQSILERVSKKIPLDLDKKNLIGEKDILTSKFLEIQKRYELQLGQLESQLKEFENSKQTEKNSAKENQLHFKEELTKQYDLLYEEIRAQHKEGLEVANSLVKGKDKAITANRISRSEVRNKRFYEKEIDAYNADISNLNSAISKADNAIQQATEKNKNIQKEWLLEETGVKEDTKRKVEKQTELQTKLNVNISAIDTKIENSKDSLYGWLNEHVPDWDKTIGKVIDEDNVLYKSGLNPKKISNVDLSFFGISIDTNEITKKVKTVADLQKEKDDFNIQITAILQVVTDLNSKSNEELEKLRRRFQPKIKEQKEIVDTNKYQSDQNKIKLEEVGVRLTDWKTQAATEQKAELEIIDNAISKLSEEKTNAEEQVQNVEGSITKLIYTKKKEKEGKIKVEQLKLTEMISKIDLLIQSEKNSIGKKEAEIKFKQKKELNNKGADTKRIEEIDLRLSVIDLELIFIDNNRDTVAEYNKDKRELFEKEDEFRGMKSLFEKQLETELAKHKQQQEKFIQDIGLHNAEIESIGKTLTGFDTDLTAFDTFTKTDVYQTVEIFISEYTDENKTEFSCFFIIGELNTTDNTITKRYIELQEAINKFTGNFQENNIFSFKVKFNERAEFFEFAEMLKEFIEENKLSEYKARVEERFAHIIRRIGIETGDLISKEGEISQVIRDINNDFVSRKFVQAIKSMELRTKESANRIFGLLVEIKNFNDDNPYNIGKVDLFNSADQVNKNEKAISLLKELIKEMATSKEKEINLSDSFELEFRIVENDNDSGWVEKLTNVGSEGTDVLVKAMINIMLLNVFKERAAKKYKDNFRLHCMMDEIGKLHPNNVKGILKFANDRNILLINSSPTSYNATDYRYTYLLAKDAKNVTSIKRLVRKILAVESVIKTEA</sequence>
<accession>A0A3E0DW76</accession>
<evidence type="ECO:0000256" key="1">
    <source>
        <dbReference type="SAM" id="Coils"/>
    </source>
</evidence>
<evidence type="ECO:0000313" key="3">
    <source>
        <dbReference type="Proteomes" id="UP000256405"/>
    </source>
</evidence>